<evidence type="ECO:0000313" key="5">
    <source>
        <dbReference type="Proteomes" id="UP001058860"/>
    </source>
</evidence>
<reference evidence="5" key="1">
    <citation type="submission" date="2021-11" db="EMBL/GenBank/DDBJ databases">
        <title>Cultivation dependent microbiological survey of springs from the worlds oldest radium mine currently devoted to the extraction of radon-saturated water.</title>
        <authorList>
            <person name="Kapinusova G."/>
            <person name="Smrhova T."/>
            <person name="Strejcek M."/>
            <person name="Suman J."/>
            <person name="Jani K."/>
            <person name="Pajer P."/>
            <person name="Uhlik O."/>
        </authorList>
    </citation>
    <scope>NUCLEOTIDE SEQUENCE [LARGE SCALE GENOMIC DNA]</scope>
    <source>
        <strain evidence="5">J379</strain>
    </source>
</reference>
<gene>
    <name evidence="4" type="ORF">LRS13_12145</name>
</gene>
<dbReference type="Gene3D" id="3.40.630.190">
    <property type="entry name" value="LCP protein"/>
    <property type="match status" value="1"/>
</dbReference>
<dbReference type="EMBL" id="CP088295">
    <property type="protein sequence ID" value="UUY06222.1"/>
    <property type="molecule type" value="Genomic_DNA"/>
</dbReference>
<accession>A0ABY5PNR8</accession>
<dbReference type="PANTHER" id="PTHR33392:SF6">
    <property type="entry name" value="POLYISOPRENYL-TEICHOIC ACID--PEPTIDOGLYCAN TEICHOIC ACID TRANSFERASE TAGU"/>
    <property type="match status" value="1"/>
</dbReference>
<dbReference type="NCBIfam" id="TIGR00350">
    <property type="entry name" value="lytR_cpsA_psr"/>
    <property type="match status" value="1"/>
</dbReference>
<comment type="similarity">
    <text evidence="1">Belongs to the LytR/CpsA/Psr (LCP) family.</text>
</comment>
<evidence type="ECO:0000259" key="3">
    <source>
        <dbReference type="Pfam" id="PF03816"/>
    </source>
</evidence>
<feature type="domain" description="Cell envelope-related transcriptional attenuator" evidence="3">
    <location>
        <begin position="93"/>
        <end position="247"/>
    </location>
</feature>
<name>A0ABY5PNR8_9ACTN</name>
<dbReference type="PANTHER" id="PTHR33392">
    <property type="entry name" value="POLYISOPRENYL-TEICHOIC ACID--PEPTIDOGLYCAN TEICHOIC ACID TRANSFERASE TAGU"/>
    <property type="match status" value="1"/>
</dbReference>
<feature type="region of interest" description="Disordered" evidence="2">
    <location>
        <begin position="326"/>
        <end position="360"/>
    </location>
</feature>
<organism evidence="4 5">
    <name type="scientific">Svornostia abyssi</name>
    <dbReference type="NCBI Taxonomy" id="2898438"/>
    <lineage>
        <taxon>Bacteria</taxon>
        <taxon>Bacillati</taxon>
        <taxon>Actinomycetota</taxon>
        <taxon>Thermoleophilia</taxon>
        <taxon>Solirubrobacterales</taxon>
        <taxon>Baekduiaceae</taxon>
        <taxon>Svornostia</taxon>
    </lineage>
</organism>
<evidence type="ECO:0000256" key="2">
    <source>
        <dbReference type="SAM" id="MobiDB-lite"/>
    </source>
</evidence>
<dbReference type="RefSeq" id="WP_353866647.1">
    <property type="nucleotide sequence ID" value="NZ_CP088295.1"/>
</dbReference>
<keyword evidence="5" id="KW-1185">Reference proteome</keyword>
<dbReference type="Proteomes" id="UP001058860">
    <property type="component" value="Chromosome"/>
</dbReference>
<evidence type="ECO:0000256" key="1">
    <source>
        <dbReference type="ARBA" id="ARBA00006068"/>
    </source>
</evidence>
<sequence>MTNPGKGPRESWGVIKRFLLGGFLIVAVTAGAVASAVLLEVKDAANAFERFQTALPGDVEGALDNVDPGQPQTIMLLGSDQRFADIKQKNPSRSDTIILVRLDPDKDATAVMSLPRDLKVEIPTKNGIVTDKINAAYSIGGPSMTVKTVRRLLGIPIHHVVNVNFGGFRRMVNRLGCFYQDVDRTYFNDNQPPNGSAYPYATIDVKAGYQLMCGQDSLDWARYRHFDDDFVRAARQQEFIRQAKEQVSVSSIFSDREELLEIFGRYTQTDIKGQNAILRLLKLAYESSQNPIREVRFRAGQNAGDTFVTITEDNLAKTVREFTAVKASTGGRQTREGGSSGGGTRKQSRQKKKGLAPGLIQDKVGGEDHTLDLAVKAGFPVYYPKARLNRGGYASDSPRRYTLKTRNGRKYPAYRIVLKYGNDIGQYYGVQGLKWRNPPILDEAHDTQKLRGRTYRVYYDGNRIRMVAWKTPTGSYWVSNTLSQRLTNRQMLDIAKYLTRVGL</sequence>
<evidence type="ECO:0000313" key="4">
    <source>
        <dbReference type="EMBL" id="UUY06222.1"/>
    </source>
</evidence>
<proteinExistence type="inferred from homology"/>
<protein>
    <submittedName>
        <fullName evidence="4">LCP family protein</fullName>
    </submittedName>
</protein>
<dbReference type="InterPro" id="IPR050922">
    <property type="entry name" value="LytR/CpsA/Psr_CW_biosynth"/>
</dbReference>
<dbReference type="InterPro" id="IPR004474">
    <property type="entry name" value="LytR_CpsA_psr"/>
</dbReference>
<dbReference type="Pfam" id="PF03816">
    <property type="entry name" value="LytR_cpsA_psr"/>
    <property type="match status" value="1"/>
</dbReference>